<evidence type="ECO:0000256" key="1">
    <source>
        <dbReference type="SAM" id="MobiDB-lite"/>
    </source>
</evidence>
<feature type="region of interest" description="Disordered" evidence="1">
    <location>
        <begin position="24"/>
        <end position="59"/>
    </location>
</feature>
<protein>
    <submittedName>
        <fullName evidence="3">Uncharacterized protein</fullName>
    </submittedName>
</protein>
<keyword evidence="2" id="KW-0732">Signal</keyword>
<organism evidence="3 4">
    <name type="scientific">Ditylenchus destructor</name>
    <dbReference type="NCBI Taxonomy" id="166010"/>
    <lineage>
        <taxon>Eukaryota</taxon>
        <taxon>Metazoa</taxon>
        <taxon>Ecdysozoa</taxon>
        <taxon>Nematoda</taxon>
        <taxon>Chromadorea</taxon>
        <taxon>Rhabditida</taxon>
        <taxon>Tylenchina</taxon>
        <taxon>Tylenchomorpha</taxon>
        <taxon>Sphaerularioidea</taxon>
        <taxon>Anguinidae</taxon>
        <taxon>Anguininae</taxon>
        <taxon>Ditylenchus</taxon>
    </lineage>
</organism>
<gene>
    <name evidence="3" type="ORF">DdX_16136</name>
</gene>
<accession>A0AAD4MTM9</accession>
<name>A0AAD4MTM9_9BILA</name>
<dbReference type="AlphaFoldDB" id="A0AAD4MTM9"/>
<keyword evidence="4" id="KW-1185">Reference proteome</keyword>
<sequence length="854" mass="98172">MLYFRWIFLLLLFDTGLLQESPQSVLQENSTEPALEPTTNQTEEDPLDPFDKSTTDAPQETTQAECENGIDDMVKKCKGTHANWDNPVKQCDEMLKERECTSEVICSRCSEDNELEYMITYYKPRVFACRYCKVLVDYMKKLRYNDDNHGNVVQVDLKENQIGNLTCDLDWEAEGDVCIQKNAANLTMNCPSFSPGFLENDTRSNKLYCNEQFEHEKCMGQSIDAMCGNETEKAYWQQRIETSNLTIYACKYCNKLVDYLYNRYNLKVPQADESHDSLRQPSEKLEYAKTCPVLANETANCVIENAAPLIHRCKDKLEVHSHKHEEYCRKMLEVLVCTNNHLDAICGSNIAEYNVKEKRFAVKLEYCPYCTDAIDYLEKNGTFLYKKENETILDSFCQKEDCNISVLEKGINGTCRYASNGTLQDNCNKMYEEAKCAHDYVERQCGSVFAKEKYMYSYYPGMFAKQYMNGRIPRPAVYTCAFCMELVTFLDKFNVKVQQLRRNGSPVNSYCPVSQNSDCVKEHAKWATETDGECRWRGNNTVGQDFCSSMFEHLNCTHKEIEAICGPKVSQQYMQSYTPTALSNDCQYCYKAIDVMERLGGHLYKKDFKGAFCIKAECETGELKKRVDSQCTFKAQTTHQDTCKELLRVAKCAYGYVTNTCSEYRAINYTRDELIIAAYPCIYCQEVIDYMDKYGGKVYQAYKNGTQIGKMTCPLSYNSSECATKHAKPLIDVELSAFASIQFKRADDYCKDFRPTLESIYTQAEAVCGETIANEYMKTSTHKVKSDACKYCKEAVNYMQRFGGHLYTDETGNPICSPDGEDDQNSAAEFVHMFNYAFLIFLAFYSEKIFNVYL</sequence>
<feature type="signal peptide" evidence="2">
    <location>
        <begin position="1"/>
        <end position="18"/>
    </location>
</feature>
<reference evidence="3" key="1">
    <citation type="submission" date="2022-01" db="EMBL/GenBank/DDBJ databases">
        <title>Genome Sequence Resource for Two Populations of Ditylenchus destructor, the Migratory Endoparasitic Phytonematode.</title>
        <authorList>
            <person name="Zhang H."/>
            <person name="Lin R."/>
            <person name="Xie B."/>
        </authorList>
    </citation>
    <scope>NUCLEOTIDE SEQUENCE</scope>
    <source>
        <strain evidence="3">BazhouSP</strain>
    </source>
</reference>
<dbReference type="EMBL" id="JAKKPZ010000120">
    <property type="protein sequence ID" value="KAI1701382.1"/>
    <property type="molecule type" value="Genomic_DNA"/>
</dbReference>
<comment type="caution">
    <text evidence="3">The sequence shown here is derived from an EMBL/GenBank/DDBJ whole genome shotgun (WGS) entry which is preliminary data.</text>
</comment>
<dbReference type="Proteomes" id="UP001201812">
    <property type="component" value="Unassembled WGS sequence"/>
</dbReference>
<proteinExistence type="predicted"/>
<evidence type="ECO:0000256" key="2">
    <source>
        <dbReference type="SAM" id="SignalP"/>
    </source>
</evidence>
<feature type="compositionally biased region" description="Polar residues" evidence="1">
    <location>
        <begin position="24"/>
        <end position="41"/>
    </location>
</feature>
<evidence type="ECO:0000313" key="4">
    <source>
        <dbReference type="Proteomes" id="UP001201812"/>
    </source>
</evidence>
<feature type="chain" id="PRO_5042224772" evidence="2">
    <location>
        <begin position="19"/>
        <end position="854"/>
    </location>
</feature>
<evidence type="ECO:0000313" key="3">
    <source>
        <dbReference type="EMBL" id="KAI1701382.1"/>
    </source>
</evidence>